<comment type="similarity">
    <text evidence="3 9">Belongs to the class I-like SAM-binding methyltransferase superfamily. TPMT family.</text>
</comment>
<evidence type="ECO:0000256" key="8">
    <source>
        <dbReference type="ARBA" id="ARBA00022691"/>
    </source>
</evidence>
<proteinExistence type="inferred from homology"/>
<dbReference type="RefSeq" id="WP_163494378.1">
    <property type="nucleotide sequence ID" value="NZ_CP048711.1"/>
</dbReference>
<dbReference type="PROSITE" id="PS51585">
    <property type="entry name" value="SAM_MT_TPMT"/>
    <property type="match status" value="1"/>
</dbReference>
<dbReference type="PIRSF" id="PIRSF023956">
    <property type="entry name" value="Thiopurine_S-methyltransferase"/>
    <property type="match status" value="1"/>
</dbReference>
<comment type="subcellular location">
    <subcellularLocation>
        <location evidence="2 9">Cytoplasm</location>
    </subcellularLocation>
</comment>
<dbReference type="InterPro" id="IPR025835">
    <property type="entry name" value="Thiopurine_S-MeTrfase"/>
</dbReference>
<evidence type="ECO:0000313" key="11">
    <source>
        <dbReference type="Proteomes" id="UP000477680"/>
    </source>
</evidence>
<evidence type="ECO:0000256" key="6">
    <source>
        <dbReference type="ARBA" id="ARBA00022603"/>
    </source>
</evidence>
<sequence>MDTEFWHHKWREGDIAFHEGEPNTLLQAHFQRLDIRTGSRIFLPLCGKTRDIAWLLERGYRVAGAELSELAITQLFRELDLEPRISKAGSLTQYSANNIDIFVGDIFALHRDTLGPVQAVYDRAALVALPADIRQRYTAHLVEITDGAPQLLITFDYDQSQMDGPPFSIDQDEVGRHYGAVYQLTELTRQSVPVGLKGKVEAMESAWLLHC</sequence>
<feature type="binding site" evidence="9">
    <location>
        <position position="123"/>
    </location>
    <ligand>
        <name>S-adenosyl-L-methionine</name>
        <dbReference type="ChEBI" id="CHEBI:59789"/>
    </ligand>
</feature>
<evidence type="ECO:0000256" key="3">
    <source>
        <dbReference type="ARBA" id="ARBA00008145"/>
    </source>
</evidence>
<keyword evidence="7 9" id="KW-0808">Transferase</keyword>
<dbReference type="PANTHER" id="PTHR10259">
    <property type="entry name" value="THIOPURINE S-METHYLTRANSFERASE"/>
    <property type="match status" value="1"/>
</dbReference>
<feature type="binding site" evidence="9">
    <location>
        <position position="10"/>
    </location>
    <ligand>
        <name>S-adenosyl-L-methionine</name>
        <dbReference type="ChEBI" id="CHEBI:59789"/>
    </ligand>
</feature>
<dbReference type="PANTHER" id="PTHR10259:SF11">
    <property type="entry name" value="THIOPURINE S-METHYLTRANSFERASE"/>
    <property type="match status" value="1"/>
</dbReference>
<keyword evidence="6 9" id="KW-0489">Methyltransferase</keyword>
<dbReference type="NCBIfam" id="TIGR03840">
    <property type="entry name" value="TMPT_Se_Te"/>
    <property type="match status" value="1"/>
</dbReference>
<organism evidence="10 11">
    <name type="scientific">Kineobactrum salinum</name>
    <dbReference type="NCBI Taxonomy" id="2708301"/>
    <lineage>
        <taxon>Bacteria</taxon>
        <taxon>Pseudomonadati</taxon>
        <taxon>Pseudomonadota</taxon>
        <taxon>Gammaproteobacteria</taxon>
        <taxon>Cellvibrionales</taxon>
        <taxon>Halieaceae</taxon>
        <taxon>Kineobactrum</taxon>
    </lineage>
</organism>
<dbReference type="GO" id="GO:0008119">
    <property type="term" value="F:thiopurine S-methyltransferase activity"/>
    <property type="evidence" value="ECO:0007669"/>
    <property type="project" value="UniProtKB-UniRule"/>
</dbReference>
<evidence type="ECO:0000313" key="10">
    <source>
        <dbReference type="EMBL" id="QIB65137.1"/>
    </source>
</evidence>
<accession>A0A6C0U2D1</accession>
<dbReference type="GO" id="GO:0005737">
    <property type="term" value="C:cytoplasm"/>
    <property type="evidence" value="ECO:0007669"/>
    <property type="project" value="UniProtKB-SubCell"/>
</dbReference>
<dbReference type="Proteomes" id="UP000477680">
    <property type="component" value="Chromosome"/>
</dbReference>
<name>A0A6C0U2D1_9GAMM</name>
<dbReference type="HAMAP" id="MF_00812">
    <property type="entry name" value="Thiopur_methtran"/>
    <property type="match status" value="1"/>
</dbReference>
<reference evidence="10 11" key="1">
    <citation type="submission" date="2020-02" db="EMBL/GenBank/DDBJ databases">
        <title>Genome sequencing for Kineobactrum sp. M2.</title>
        <authorList>
            <person name="Park S.-J."/>
        </authorList>
    </citation>
    <scope>NUCLEOTIDE SEQUENCE [LARGE SCALE GENOMIC DNA]</scope>
    <source>
        <strain evidence="10 11">M2</strain>
    </source>
</reference>
<feature type="binding site" evidence="9">
    <location>
        <position position="66"/>
    </location>
    <ligand>
        <name>S-adenosyl-L-methionine</name>
        <dbReference type="ChEBI" id="CHEBI:59789"/>
    </ligand>
</feature>
<keyword evidence="8 9" id="KW-0949">S-adenosyl-L-methionine</keyword>
<dbReference type="EMBL" id="CP048711">
    <property type="protein sequence ID" value="QIB65137.1"/>
    <property type="molecule type" value="Genomic_DNA"/>
</dbReference>
<evidence type="ECO:0000256" key="2">
    <source>
        <dbReference type="ARBA" id="ARBA00004496"/>
    </source>
</evidence>
<evidence type="ECO:0000256" key="5">
    <source>
        <dbReference type="ARBA" id="ARBA00022490"/>
    </source>
</evidence>
<dbReference type="EC" id="2.1.1.67" evidence="4 9"/>
<comment type="catalytic activity">
    <reaction evidence="1 9">
        <text>S-adenosyl-L-methionine + a thiopurine = S-adenosyl-L-homocysteine + a thiopurine S-methylether.</text>
        <dbReference type="EC" id="2.1.1.67"/>
    </reaction>
</comment>
<evidence type="ECO:0000256" key="1">
    <source>
        <dbReference type="ARBA" id="ARBA00000903"/>
    </source>
</evidence>
<dbReference type="FunFam" id="3.40.50.150:FF:000101">
    <property type="entry name" value="Thiopurine S-methyltransferase"/>
    <property type="match status" value="1"/>
</dbReference>
<gene>
    <name evidence="10" type="primary">tmpT</name>
    <name evidence="9" type="synonym">tpm</name>
    <name evidence="10" type="ORF">G3T16_06690</name>
</gene>
<dbReference type="Gene3D" id="3.40.50.150">
    <property type="entry name" value="Vaccinia Virus protein VP39"/>
    <property type="match status" value="1"/>
</dbReference>
<evidence type="ECO:0000256" key="9">
    <source>
        <dbReference type="HAMAP-Rule" id="MF_00812"/>
    </source>
</evidence>
<protein>
    <recommendedName>
        <fullName evidence="4 9">Thiopurine S-methyltransferase</fullName>
        <ecNumber evidence="4 9">2.1.1.67</ecNumber>
    </recommendedName>
    <alternativeName>
        <fullName evidence="9">Thiopurine methyltransferase</fullName>
    </alternativeName>
</protein>
<dbReference type="KEGG" id="kim:G3T16_06690"/>
<dbReference type="InterPro" id="IPR022474">
    <property type="entry name" value="Thiopur_S-MeTfrase_Se/Te_detox"/>
</dbReference>
<dbReference type="InterPro" id="IPR029063">
    <property type="entry name" value="SAM-dependent_MTases_sf"/>
</dbReference>
<dbReference type="InterPro" id="IPR008854">
    <property type="entry name" value="TPMT"/>
</dbReference>
<dbReference type="Pfam" id="PF05724">
    <property type="entry name" value="TPMT"/>
    <property type="match status" value="1"/>
</dbReference>
<keyword evidence="5 9" id="KW-0963">Cytoplasm</keyword>
<dbReference type="SUPFAM" id="SSF53335">
    <property type="entry name" value="S-adenosyl-L-methionine-dependent methyltransferases"/>
    <property type="match status" value="1"/>
</dbReference>
<evidence type="ECO:0000256" key="4">
    <source>
        <dbReference type="ARBA" id="ARBA00011905"/>
    </source>
</evidence>
<dbReference type="GO" id="GO:0010038">
    <property type="term" value="P:response to metal ion"/>
    <property type="evidence" value="ECO:0007669"/>
    <property type="project" value="InterPro"/>
</dbReference>
<dbReference type="GO" id="GO:0032259">
    <property type="term" value="P:methylation"/>
    <property type="evidence" value="ECO:0007669"/>
    <property type="project" value="UniProtKB-KW"/>
</dbReference>
<dbReference type="AlphaFoldDB" id="A0A6C0U2D1"/>
<dbReference type="NCBIfam" id="NF009732">
    <property type="entry name" value="PRK13255.1"/>
    <property type="match status" value="1"/>
</dbReference>
<keyword evidence="11" id="KW-1185">Reference proteome</keyword>
<evidence type="ECO:0000256" key="7">
    <source>
        <dbReference type="ARBA" id="ARBA00022679"/>
    </source>
</evidence>
<feature type="binding site" evidence="9">
    <location>
        <position position="45"/>
    </location>
    <ligand>
        <name>S-adenosyl-L-methionine</name>
        <dbReference type="ChEBI" id="CHEBI:59789"/>
    </ligand>
</feature>